<gene>
    <name evidence="2" type="ORF">Fot_26400</name>
</gene>
<name>A0ABD1UBS2_9LAMI</name>
<organism evidence="2 3">
    <name type="scientific">Forsythia ovata</name>
    <dbReference type="NCBI Taxonomy" id="205694"/>
    <lineage>
        <taxon>Eukaryota</taxon>
        <taxon>Viridiplantae</taxon>
        <taxon>Streptophyta</taxon>
        <taxon>Embryophyta</taxon>
        <taxon>Tracheophyta</taxon>
        <taxon>Spermatophyta</taxon>
        <taxon>Magnoliopsida</taxon>
        <taxon>eudicotyledons</taxon>
        <taxon>Gunneridae</taxon>
        <taxon>Pentapetalae</taxon>
        <taxon>asterids</taxon>
        <taxon>lamiids</taxon>
        <taxon>Lamiales</taxon>
        <taxon>Oleaceae</taxon>
        <taxon>Forsythieae</taxon>
        <taxon>Forsythia</taxon>
    </lineage>
</organism>
<proteinExistence type="predicted"/>
<protein>
    <submittedName>
        <fullName evidence="2">FtsJ-like methyltransferase family protein</fullName>
    </submittedName>
</protein>
<evidence type="ECO:0000313" key="3">
    <source>
        <dbReference type="Proteomes" id="UP001604277"/>
    </source>
</evidence>
<dbReference type="Proteomes" id="UP001604277">
    <property type="component" value="Unassembled WGS sequence"/>
</dbReference>
<keyword evidence="3" id="KW-1185">Reference proteome</keyword>
<reference evidence="3" key="1">
    <citation type="submission" date="2024-07" db="EMBL/GenBank/DDBJ databases">
        <title>Two chromosome-level genome assemblies of Korean endemic species Abeliophyllum distichum and Forsythia ovata (Oleaceae).</title>
        <authorList>
            <person name="Jang H."/>
        </authorList>
    </citation>
    <scope>NUCLEOTIDE SEQUENCE [LARGE SCALE GENOMIC DNA]</scope>
</reference>
<dbReference type="EMBL" id="JBFOLJ010000007">
    <property type="protein sequence ID" value="KAL2522477.1"/>
    <property type="molecule type" value="Genomic_DNA"/>
</dbReference>
<dbReference type="AlphaFoldDB" id="A0ABD1UBS2"/>
<feature type="region of interest" description="Disordered" evidence="1">
    <location>
        <begin position="25"/>
        <end position="70"/>
    </location>
</feature>
<evidence type="ECO:0000256" key="1">
    <source>
        <dbReference type="SAM" id="MobiDB-lite"/>
    </source>
</evidence>
<evidence type="ECO:0000313" key="2">
    <source>
        <dbReference type="EMBL" id="KAL2522477.1"/>
    </source>
</evidence>
<accession>A0ABD1UBS2</accession>
<comment type="caution">
    <text evidence="2">The sequence shown here is derived from an EMBL/GenBank/DDBJ whole genome shotgun (WGS) entry which is preliminary data.</text>
</comment>
<sequence>MFCFQVWYYGDQLEKLFEEAYEGSVAKQEGSTKQRKHTKQAYSEGDQLLEGDDNNMLHSDQDLDNDEGDRELNPLVVPLLENALSQKEIAAKWFSQDFFMDADEREDLGDGKDEMQVDVSVDHHTIQEKTIEDSPEQLMD</sequence>